<name>A0AAE0FLA3_9CHLO</name>
<dbReference type="EMBL" id="LGRX02016674">
    <property type="protein sequence ID" value="KAK3261777.1"/>
    <property type="molecule type" value="Genomic_DNA"/>
</dbReference>
<dbReference type="AlphaFoldDB" id="A0AAE0FLA3"/>
<dbReference type="Proteomes" id="UP001190700">
    <property type="component" value="Unassembled WGS sequence"/>
</dbReference>
<keyword evidence="1" id="KW-0175">Coiled coil</keyword>
<evidence type="ECO:0000313" key="3">
    <source>
        <dbReference type="EMBL" id="KAK3261777.1"/>
    </source>
</evidence>
<gene>
    <name evidence="3" type="ORF">CYMTET_29337</name>
</gene>
<protein>
    <submittedName>
        <fullName evidence="3">Uncharacterized protein</fullName>
    </submittedName>
</protein>
<accession>A0AAE0FLA3</accession>
<feature type="coiled-coil region" evidence="1">
    <location>
        <begin position="110"/>
        <end position="156"/>
    </location>
</feature>
<comment type="caution">
    <text evidence="3">The sequence shown here is derived from an EMBL/GenBank/DDBJ whole genome shotgun (WGS) entry which is preliminary data.</text>
</comment>
<evidence type="ECO:0000256" key="2">
    <source>
        <dbReference type="SAM" id="MobiDB-lite"/>
    </source>
</evidence>
<feature type="region of interest" description="Disordered" evidence="2">
    <location>
        <begin position="160"/>
        <end position="198"/>
    </location>
</feature>
<proteinExistence type="predicted"/>
<keyword evidence="4" id="KW-1185">Reference proteome</keyword>
<sequence>MQRTESLNVTPEEYELRKAKAEPLLHTLQAYVFQQEAEHPGPKFSGSGAPAAIEAWSRAYPAAVFTNLFKVEYCNTVFEISFNPNPHQIGTILQHVSPEEGKKLVEHMHVQRAVQQLAKAQIDNEQAIENKPLSEMTDEEIEERLALRKAQKAEREAAAIAAADSLLTPTPPLRPSSPTGSNKSGGGGILAGLLGKKS</sequence>
<evidence type="ECO:0000256" key="1">
    <source>
        <dbReference type="SAM" id="Coils"/>
    </source>
</evidence>
<organism evidence="3 4">
    <name type="scientific">Cymbomonas tetramitiformis</name>
    <dbReference type="NCBI Taxonomy" id="36881"/>
    <lineage>
        <taxon>Eukaryota</taxon>
        <taxon>Viridiplantae</taxon>
        <taxon>Chlorophyta</taxon>
        <taxon>Pyramimonadophyceae</taxon>
        <taxon>Pyramimonadales</taxon>
        <taxon>Pyramimonadaceae</taxon>
        <taxon>Cymbomonas</taxon>
    </lineage>
</organism>
<reference evidence="3 4" key="1">
    <citation type="journal article" date="2015" name="Genome Biol. Evol.">
        <title>Comparative Genomics of a Bacterivorous Green Alga Reveals Evolutionary Causalities and Consequences of Phago-Mixotrophic Mode of Nutrition.</title>
        <authorList>
            <person name="Burns J.A."/>
            <person name="Paasch A."/>
            <person name="Narechania A."/>
            <person name="Kim E."/>
        </authorList>
    </citation>
    <scope>NUCLEOTIDE SEQUENCE [LARGE SCALE GENOMIC DNA]</scope>
    <source>
        <strain evidence="3 4">PLY_AMNH</strain>
    </source>
</reference>
<evidence type="ECO:0000313" key="4">
    <source>
        <dbReference type="Proteomes" id="UP001190700"/>
    </source>
</evidence>